<evidence type="ECO:0000313" key="9">
    <source>
        <dbReference type="Proteomes" id="UP000694867"/>
    </source>
</evidence>
<sequence length="181" mass="20776">MGDAPSDESFFGRFLTKLLSVLRWGQSPECIFCKIAAGNDPSAEIHYHDSNYVVITDIAPASKHHYLVIPKEHIRDMKCLDDMHIEMVNDMLRIGKQVLESRGGKWEHCRNGFHNPPFISVSHLHMHIISPESEMSTRMDLTFRPDSYWFKTTETLLGILDRMKPPVSQVQSPIDELGDLR</sequence>
<dbReference type="KEGG" id="goe:100907600"/>
<dbReference type="PANTHER" id="PTHR12486">
    <property type="entry name" value="APRATAXIN-RELATED"/>
    <property type="match status" value="1"/>
</dbReference>
<dbReference type="SUPFAM" id="SSF54197">
    <property type="entry name" value="HIT-like"/>
    <property type="match status" value="1"/>
</dbReference>
<evidence type="ECO:0000256" key="3">
    <source>
        <dbReference type="ARBA" id="ARBA00024472"/>
    </source>
</evidence>
<keyword evidence="1" id="KW-0547">Nucleotide-binding</keyword>
<dbReference type="GO" id="GO:0000166">
    <property type="term" value="F:nucleotide binding"/>
    <property type="evidence" value="ECO:0007669"/>
    <property type="project" value="UniProtKB-KW"/>
</dbReference>
<organism evidence="9 10">
    <name type="scientific">Galendromus occidentalis</name>
    <name type="common">western predatory mite</name>
    <dbReference type="NCBI Taxonomy" id="34638"/>
    <lineage>
        <taxon>Eukaryota</taxon>
        <taxon>Metazoa</taxon>
        <taxon>Ecdysozoa</taxon>
        <taxon>Arthropoda</taxon>
        <taxon>Chelicerata</taxon>
        <taxon>Arachnida</taxon>
        <taxon>Acari</taxon>
        <taxon>Parasitiformes</taxon>
        <taxon>Mesostigmata</taxon>
        <taxon>Gamasina</taxon>
        <taxon>Phytoseioidea</taxon>
        <taxon>Phytoseiidae</taxon>
        <taxon>Typhlodrominae</taxon>
        <taxon>Galendromus</taxon>
    </lineage>
</organism>
<gene>
    <name evidence="10" type="primary">LOC100907600</name>
</gene>
<feature type="domain" description="HIT" evidence="8">
    <location>
        <begin position="31"/>
        <end position="143"/>
    </location>
</feature>
<evidence type="ECO:0000259" key="8">
    <source>
        <dbReference type="PROSITE" id="PS51084"/>
    </source>
</evidence>
<keyword evidence="2" id="KW-0378">Hydrolase</keyword>
<dbReference type="InterPro" id="IPR011146">
    <property type="entry name" value="HIT-like"/>
</dbReference>
<accession>A0AAJ6QR22</accession>
<dbReference type="Gene3D" id="3.30.428.10">
    <property type="entry name" value="HIT-like"/>
    <property type="match status" value="1"/>
</dbReference>
<dbReference type="InterPro" id="IPR036265">
    <property type="entry name" value="HIT-like_sf"/>
</dbReference>
<dbReference type="Pfam" id="PF11969">
    <property type="entry name" value="DcpS_C"/>
    <property type="match status" value="1"/>
</dbReference>
<evidence type="ECO:0000256" key="6">
    <source>
        <dbReference type="ARBA" id="ARBA00042361"/>
    </source>
</evidence>
<feature type="short sequence motif" description="Histidine triad motif" evidence="7">
    <location>
        <begin position="123"/>
        <end position="127"/>
    </location>
</feature>
<evidence type="ECO:0000256" key="7">
    <source>
        <dbReference type="PROSITE-ProRule" id="PRU00464"/>
    </source>
</evidence>
<comment type="similarity">
    <text evidence="4">Belongs to the HINT family.</text>
</comment>
<dbReference type="GO" id="GO:0016787">
    <property type="term" value="F:hydrolase activity"/>
    <property type="evidence" value="ECO:0007669"/>
    <property type="project" value="UniProtKB-KW"/>
</dbReference>
<dbReference type="RefSeq" id="XP_003741009.1">
    <property type="nucleotide sequence ID" value="XM_003740961.1"/>
</dbReference>
<dbReference type="GeneID" id="100907600"/>
<dbReference type="PANTHER" id="PTHR12486:SF5">
    <property type="entry name" value="ADENOSINE 5'-MONOPHOSPHORAMIDASE HINT3"/>
    <property type="match status" value="1"/>
</dbReference>
<reference evidence="10" key="1">
    <citation type="submission" date="2025-08" db="UniProtKB">
        <authorList>
            <consortium name="RefSeq"/>
        </authorList>
    </citation>
    <scope>IDENTIFICATION</scope>
</reference>
<proteinExistence type="inferred from homology"/>
<evidence type="ECO:0000256" key="4">
    <source>
        <dbReference type="ARBA" id="ARBA00025764"/>
    </source>
</evidence>
<evidence type="ECO:0000256" key="1">
    <source>
        <dbReference type="ARBA" id="ARBA00022741"/>
    </source>
</evidence>
<evidence type="ECO:0000313" key="10">
    <source>
        <dbReference type="RefSeq" id="XP_003741009.1"/>
    </source>
</evidence>
<comment type="catalytic activity">
    <reaction evidence="3">
        <text>adenosine 5'-phosphoramidate + H2O = NH4(+) + AMP</text>
        <dbReference type="Rhea" id="RHEA:67916"/>
        <dbReference type="ChEBI" id="CHEBI:15377"/>
        <dbReference type="ChEBI" id="CHEBI:28938"/>
        <dbReference type="ChEBI" id="CHEBI:57890"/>
        <dbReference type="ChEBI" id="CHEBI:456215"/>
    </reaction>
</comment>
<protein>
    <recommendedName>
        <fullName evidence="5">Adenosine 5'-monophosphoramidase HINT3</fullName>
    </recommendedName>
    <alternativeName>
        <fullName evidence="6">Histidine triad nucleotide-binding protein 3</fullName>
    </alternativeName>
</protein>
<keyword evidence="9" id="KW-1185">Reference proteome</keyword>
<dbReference type="AlphaFoldDB" id="A0AAJ6QR22"/>
<dbReference type="Proteomes" id="UP000694867">
    <property type="component" value="Unplaced"/>
</dbReference>
<evidence type="ECO:0000256" key="5">
    <source>
        <dbReference type="ARBA" id="ARBA00039802"/>
    </source>
</evidence>
<dbReference type="PROSITE" id="PS51084">
    <property type="entry name" value="HIT_2"/>
    <property type="match status" value="1"/>
</dbReference>
<evidence type="ECO:0000256" key="2">
    <source>
        <dbReference type="ARBA" id="ARBA00022801"/>
    </source>
</evidence>
<name>A0AAJ6QR22_9ACAR</name>